<comment type="similarity">
    <text evidence="1 2">Belongs to the anti-sigma-factor antagonist family.</text>
</comment>
<evidence type="ECO:0000313" key="4">
    <source>
        <dbReference type="EMBL" id="PWJ72540.1"/>
    </source>
</evidence>
<keyword evidence="5" id="KW-1185">Reference proteome</keyword>
<dbReference type="Pfam" id="PF01740">
    <property type="entry name" value="STAS"/>
    <property type="match status" value="1"/>
</dbReference>
<feature type="domain" description="STAS" evidence="3">
    <location>
        <begin position="12"/>
        <end position="111"/>
    </location>
</feature>
<gene>
    <name evidence="4" type="ORF">C7383_11710</name>
</gene>
<dbReference type="NCBIfam" id="TIGR00377">
    <property type="entry name" value="ant_ant_sig"/>
    <property type="match status" value="1"/>
</dbReference>
<sequence length="111" mass="12539">MEGGYKIRERNLTVEMPAEIDHHSAQHITSNIDYLIEANGIRSIVFDFNRTSFMDSSGIGILLGRYKKMNYAGGKVMVIRANPSIRKILTFSGVTKIMDVYEGLPEQSDRI</sequence>
<dbReference type="GO" id="GO:0043856">
    <property type="term" value="F:anti-sigma factor antagonist activity"/>
    <property type="evidence" value="ECO:0007669"/>
    <property type="project" value="InterPro"/>
</dbReference>
<dbReference type="Proteomes" id="UP000245412">
    <property type="component" value="Unassembled WGS sequence"/>
</dbReference>
<evidence type="ECO:0000256" key="1">
    <source>
        <dbReference type="ARBA" id="ARBA00009013"/>
    </source>
</evidence>
<reference evidence="4 5" key="1">
    <citation type="submission" date="2018-05" db="EMBL/GenBank/DDBJ databases">
        <authorList>
            <person name="Goeker M."/>
            <person name="Huntemann M."/>
            <person name="Clum A."/>
            <person name="Pillay M."/>
            <person name="Palaniappan K."/>
            <person name="Varghese N."/>
            <person name="Mikhailova N."/>
            <person name="Stamatis D."/>
            <person name="Reddy T."/>
            <person name="Daum C."/>
            <person name="Shapiro N."/>
            <person name="Ivanova N."/>
            <person name="Kyrpides N."/>
            <person name="Woyke T."/>
        </authorList>
    </citation>
    <scope>NUCLEOTIDE SEQUENCE [LARGE SCALE GENOMIC DNA]</scope>
    <source>
        <strain evidence="4 5">DSM 26524</strain>
    </source>
</reference>
<dbReference type="InterPro" id="IPR002645">
    <property type="entry name" value="STAS_dom"/>
</dbReference>
<accession>A0AB73SYR9</accession>
<name>A0AB73SYR9_9FIRM</name>
<dbReference type="EMBL" id="QGGY01000017">
    <property type="protein sequence ID" value="PWJ72540.1"/>
    <property type="molecule type" value="Genomic_DNA"/>
</dbReference>
<dbReference type="PANTHER" id="PTHR33495">
    <property type="entry name" value="ANTI-SIGMA FACTOR ANTAGONIST TM_1081-RELATED-RELATED"/>
    <property type="match status" value="1"/>
</dbReference>
<dbReference type="InterPro" id="IPR003658">
    <property type="entry name" value="Anti-sigma_ant"/>
</dbReference>
<dbReference type="InterPro" id="IPR036513">
    <property type="entry name" value="STAS_dom_sf"/>
</dbReference>
<evidence type="ECO:0000313" key="5">
    <source>
        <dbReference type="Proteomes" id="UP000245412"/>
    </source>
</evidence>
<evidence type="ECO:0000259" key="3">
    <source>
        <dbReference type="PROSITE" id="PS50801"/>
    </source>
</evidence>
<evidence type="ECO:0000256" key="2">
    <source>
        <dbReference type="RuleBase" id="RU003749"/>
    </source>
</evidence>
<dbReference type="CDD" id="cd07043">
    <property type="entry name" value="STAS_anti-anti-sigma_factors"/>
    <property type="match status" value="1"/>
</dbReference>
<dbReference type="Gene3D" id="3.30.750.24">
    <property type="entry name" value="STAS domain"/>
    <property type="match status" value="1"/>
</dbReference>
<dbReference type="AlphaFoldDB" id="A0AB73SYR9"/>
<protein>
    <recommendedName>
        <fullName evidence="2">Anti-sigma factor antagonist</fullName>
    </recommendedName>
</protein>
<dbReference type="PANTHER" id="PTHR33495:SF2">
    <property type="entry name" value="ANTI-SIGMA FACTOR ANTAGONIST TM_1081-RELATED"/>
    <property type="match status" value="1"/>
</dbReference>
<proteinExistence type="inferred from homology"/>
<organism evidence="4 5">
    <name type="scientific">Murimonas intestini</name>
    <dbReference type="NCBI Taxonomy" id="1337051"/>
    <lineage>
        <taxon>Bacteria</taxon>
        <taxon>Bacillati</taxon>
        <taxon>Bacillota</taxon>
        <taxon>Clostridia</taxon>
        <taxon>Lachnospirales</taxon>
        <taxon>Lachnospiraceae</taxon>
        <taxon>Murimonas</taxon>
    </lineage>
</organism>
<dbReference type="SUPFAM" id="SSF52091">
    <property type="entry name" value="SpoIIaa-like"/>
    <property type="match status" value="1"/>
</dbReference>
<comment type="caution">
    <text evidence="4">The sequence shown here is derived from an EMBL/GenBank/DDBJ whole genome shotgun (WGS) entry which is preliminary data.</text>
</comment>
<dbReference type="PROSITE" id="PS50801">
    <property type="entry name" value="STAS"/>
    <property type="match status" value="1"/>
</dbReference>